<dbReference type="UCSC" id="CG17177-RA">
    <property type="organism name" value="d. melanogaster"/>
</dbReference>
<dbReference type="RefSeq" id="NP_648715.1">
    <property type="nucleotide sequence ID" value="NM_140458.1"/>
</dbReference>
<dbReference type="OrthoDB" id="7869924at2759"/>
<accession>Q9VUG6</accession>
<dbReference type="PANTHER" id="PTHR42995">
    <property type="entry name" value="ACETYL-COENZYME A CARBOXYLASE CARBOXYL TRANSFERASE SUBUNIT BETA, CHLOROPLASTIC"/>
    <property type="match status" value="1"/>
</dbReference>
<proteinExistence type="predicted"/>
<feature type="compositionally biased region" description="Basic and acidic residues" evidence="2">
    <location>
        <begin position="669"/>
        <end position="688"/>
    </location>
</feature>
<name>Q9VUG6_DROME</name>
<dbReference type="Gene3D" id="6.10.140.920">
    <property type="match status" value="1"/>
</dbReference>
<evidence type="ECO:0000256" key="2">
    <source>
        <dbReference type="SAM" id="MobiDB-lite"/>
    </source>
</evidence>
<keyword evidence="1" id="KW-0175">Coiled coil</keyword>
<feature type="coiled-coil region" evidence="1">
    <location>
        <begin position="1084"/>
        <end position="1111"/>
    </location>
</feature>
<dbReference type="IntAct" id="Q9VUG6">
    <property type="interactions" value="9"/>
</dbReference>
<reference evidence="3 5" key="9">
    <citation type="journal article" date="2015" name="G3 (Bethesda)">
        <title>Gene Model Annotations for Drosophila melanogaster: Impact of High-Throughput Data.</title>
        <authorList>
            <consortium name="FlyBase Consortium"/>
            <person name="Matthews B.B."/>
            <person name="Dos Santos G."/>
            <person name="Crosby M.A."/>
            <person name="Emmert D.B."/>
            <person name="St Pierre S.E."/>
            <person name="Gramates L.S."/>
            <person name="Zhou P."/>
            <person name="Schroeder A.J."/>
            <person name="Falls K."/>
            <person name="Strelets V."/>
            <person name="Russo S.M."/>
            <person name="Gelbart W.M."/>
            <person name="null"/>
        </authorList>
    </citation>
    <scope>NUCLEOTIDE SEQUENCE [LARGE SCALE GENOMIC DNA]</scope>
    <source>
        <strain evidence="5">Berkeley</strain>
    </source>
</reference>
<dbReference type="PANTHER" id="PTHR42995:SF5">
    <property type="entry name" value="ACETYL-COENZYME A CARBOXYLASE CARBOXYL TRANSFERASE SUBUNIT BETA, CHLOROPLASTIC"/>
    <property type="match status" value="1"/>
</dbReference>
<evidence type="ECO:0000313" key="5">
    <source>
        <dbReference type="Proteomes" id="UP000000803"/>
    </source>
</evidence>
<dbReference type="AlphaFoldDB" id="Q9VUG6"/>
<dbReference type="HOGENOM" id="CLU_260366_0_0_1"/>
<dbReference type="PhylomeDB" id="Q9VUG6"/>
<sequence length="1333" mass="153969">MRHQVNIPESGGAFGASKASSEIDLCEDYDDIAKWSDKQLKINDQLRNLQMVMSSIIVSINRTTSIEKCCFYENNSMALLIENVNEIDPVNQIESSNDLSTNLKNILSKIKKIIVKAFNSCCENLRGTIEKAKREVEKKVKDIEIKYEEMDTERSKRSDGIRKKVKQLERRIEAVKSSLDKLQKKMDTNDGKTNCGEELKEQISVLGSNISTSKTEAENEFNKLNNQLKEIQEELRNQDKISDALKKTLEDGAEITKNIIDKTKNNCGIMNSGLDKQIQKEDLIDLKKRTENLQRLVISLTNKMANFDNQGSATSLSVTLNTCMTNNEKLNTIQSLLQEMIQEQNQTCSKATTEMIKNGSPPGSPSCSSDEQLKEHLKTLQNESAILDDELKKFPKCCQKIDKLTERAEQITNVLQNMNTTFNNQIQDNANKFNSLKDGLDATVRRTGKINPPNVNNSVQKQVKELERKVYRAVLNLDALKETQYDFIKLMESTKHLKYSPNEMEKLRKDFEEFRLKILRQLVDYDQKKIQEPSTDARQREIRLQKIHANVRQDMDKLNNTIQLQDKLKIKAQDEIKKQKTPSKLMLACERKCKEMDHFDKLLELIEEAKNLVKIKSTTEISTAKPTQKYIKKKKQKNKSKRKPKPKPTREWSGVMVGGIDFEPNREIIHRRQRSVDRSKRDKNETKGEFTGSTNEDVFIQQCECHAQVSIASLLLVISAITVATNTHDYGNIYNQIRAPPVKERCDDYNDISKWIAEQVKLSAQLRKFQRDQNAILSYFYKTPTSMTCRFYEEITLNRIVEKVNRINEISESQVEKLKISGDLEKDVENVLPQIKKFVSKGIKSCCENFTKLIEHYKKDLHLKIKNLPNKLNETESEKLNESHSIQKNLGYIEKQVEEIRPLFQKLQKYFRDSQANSKCCDGLKESFQSLENKLSIIKSNGYNQSLKIENQLKELKDKIQENVEKTKDIKTTLSHRFENIKNILGICNQSYIHQNVPMDTTIFLDLEKNAETLEKLAETLFKKLGVLDIHKPSINLNVTLNTCQENNEMLTNIQSKMGYLLKQNSKDCFEGSPTDSKNSKSLIIKTCSSNEKLQNSIAELEKEIGILRKELNKFPKCCKKIDDLIVHMGKLENMINKMNQTYNDHLKANSNQLNSIKEGIDKSLRNLGHNHDDDDNKKLQEQARKLKKDLIKASLTLSILKERQDDLLKDNNKIQTSLYSPDEMDGLKKELYELRQDIEGKLKDLALKKQSKMDAVKHLDTFNKEVIQNLDKAKTSTLEHKELDMRIKDQTENQIKQTNEMLHCSKKCLKINMMNDLMDQVEDMERIVKINK</sequence>
<dbReference type="AGR" id="FB:FBgn0036440"/>
<feature type="coiled-coil region" evidence="1">
    <location>
        <begin position="214"/>
        <end position="248"/>
    </location>
</feature>
<feature type="coiled-coil region" evidence="1">
    <location>
        <begin position="276"/>
        <end position="346"/>
    </location>
</feature>
<dbReference type="BioGRID-ORCS" id="39601">
    <property type="hits" value="0 hits in 1 CRISPR screen"/>
</dbReference>
<reference evidence="3 5" key="7">
    <citation type="journal article" date="2007" name="Science">
        <title>The Release 5.1 annotation of Drosophila melanogaster heterochromatin.</title>
        <authorList>
            <person name="Smith C.D."/>
            <person name="Shu S."/>
            <person name="Mungall C.J."/>
            <person name="Karpen G.H."/>
        </authorList>
    </citation>
    <scope>NUCLEOTIDE SEQUENCE [LARGE SCALE GENOMIC DNA]</scope>
    <source>
        <strain evidence="5">Berkeley</strain>
    </source>
</reference>
<dbReference type="OMA" id="KGIKSCC"/>
<reference evidence="3 5" key="5">
    <citation type="journal article" date="2002" name="Genome Biol.">
        <title>Heterochromatic sequences in a Drosophila whole-genome shotgun assembly.</title>
        <authorList>
            <person name="Hoskins R.A."/>
            <person name="Smith C.D."/>
            <person name="Carlson J.W."/>
            <person name="Carvalho A.B."/>
            <person name="Halpern A."/>
            <person name="Kaminker J.S."/>
            <person name="Kennedy C."/>
            <person name="Mungall C.J."/>
            <person name="Sullivan B.A."/>
            <person name="Sutton G.G."/>
            <person name="Yasuhara J.C."/>
            <person name="Wakimoto B.T."/>
            <person name="Myers E.W."/>
            <person name="Celniker S.E."/>
            <person name="Rubin G.M."/>
            <person name="Karpen G.H."/>
        </authorList>
    </citation>
    <scope>NUCLEOTIDE SEQUENCE [LARGE SCALE GENOMIC DNA]</scope>
    <source>
        <strain evidence="5">Berkeley</strain>
    </source>
</reference>
<reference evidence="3 5" key="11">
    <citation type="journal article" date="2015" name="Genome Res.">
        <title>The Release 6 reference sequence of the Drosophila melanogaster genome.</title>
        <authorList>
            <person name="Hoskins R.A."/>
            <person name="Carlson J.W."/>
            <person name="Wan K.H."/>
            <person name="Park S."/>
            <person name="Mendez I."/>
            <person name="Galle S.E."/>
            <person name="Booth B.W."/>
            <person name="Pfeiffer B.D."/>
            <person name="George R.A."/>
            <person name="Svirskas R."/>
            <person name="Krzywinski M."/>
            <person name="Schein J."/>
            <person name="Accardo M.C."/>
            <person name="Damia E."/>
            <person name="Messina G."/>
            <person name="Mendez-Lago M."/>
            <person name="de Pablos B."/>
            <person name="Demakova O.V."/>
            <person name="Andreyeva E.N."/>
            <person name="Boldyreva L.V."/>
            <person name="Marra M."/>
            <person name="Carvalho A.B."/>
            <person name="Dimitri P."/>
            <person name="Villasante A."/>
            <person name="Zhimulev I.F."/>
            <person name="Rubin G.M."/>
            <person name="Karpen G.H."/>
            <person name="Celniker S.E."/>
        </authorList>
    </citation>
    <scope>NUCLEOTIDE SEQUENCE [LARGE SCALE GENOMIC DNA]</scope>
    <source>
        <strain evidence="5">Berkeley</strain>
    </source>
</reference>
<organism evidence="3 5">
    <name type="scientific">Drosophila melanogaster</name>
    <name type="common">Fruit fly</name>
    <dbReference type="NCBI Taxonomy" id="7227"/>
    <lineage>
        <taxon>Eukaryota</taxon>
        <taxon>Metazoa</taxon>
        <taxon>Ecdysozoa</taxon>
        <taxon>Arthropoda</taxon>
        <taxon>Hexapoda</taxon>
        <taxon>Insecta</taxon>
        <taxon>Pterygota</taxon>
        <taxon>Neoptera</taxon>
        <taxon>Endopterygota</taxon>
        <taxon>Diptera</taxon>
        <taxon>Brachycera</taxon>
        <taxon>Muscomorpha</taxon>
        <taxon>Ephydroidea</taxon>
        <taxon>Drosophilidae</taxon>
        <taxon>Drosophila</taxon>
        <taxon>Sophophora</taxon>
    </lineage>
</organism>
<dbReference type="STRING" id="7227.FBpp0075454"/>
<keyword evidence="5" id="KW-1185">Reference proteome</keyword>
<reference evidence="3 5" key="10">
    <citation type="journal article" date="2015" name="G3 (Bethesda)">
        <title>Gene Model Annotations for Drosophila melanogaster: The Rule-Benders.</title>
        <authorList>
            <consortium name="FlyBase Consortium"/>
            <person name="Crosby M.A."/>
            <person name="Gramates L.S."/>
            <person name="Dos Santos G."/>
            <person name="Matthews B.B."/>
            <person name="St Pierre S.E."/>
            <person name="Zhou P."/>
            <person name="Schroeder A.J."/>
            <person name="Falls K."/>
            <person name="Emmert D.B."/>
            <person name="Russo S.M."/>
            <person name="Gelbart W.M."/>
            <person name="null"/>
        </authorList>
    </citation>
    <scope>NUCLEOTIDE SEQUENCE [LARGE SCALE GENOMIC DNA]</scope>
    <source>
        <strain evidence="5">Berkeley</strain>
    </source>
</reference>
<evidence type="ECO:0000313" key="3">
    <source>
        <dbReference type="EMBL" id="AAF49717.2"/>
    </source>
</evidence>
<feature type="compositionally biased region" description="Basic residues" evidence="2">
    <location>
        <begin position="630"/>
        <end position="647"/>
    </location>
</feature>
<evidence type="ECO:0000313" key="4">
    <source>
        <dbReference type="FlyBase" id="FBgn0036440"/>
    </source>
</evidence>
<dbReference type="Proteomes" id="UP000000803">
    <property type="component" value="Chromosome 3L"/>
</dbReference>
<dbReference type="Bgee" id="FBgn0036440">
    <property type="expression patterns" value="Expressed in male accessory gland secondary cell (Drosophila) in male reproductive gland and 10 other cell types or tissues"/>
</dbReference>
<reference evidence="3 5" key="4">
    <citation type="journal article" date="2002" name="Genome Biol.">
        <title>The transposable elements of the Drosophila melanogaster euchromatin: a genomics perspective.</title>
        <authorList>
            <person name="Kaminker J.S."/>
            <person name="Bergman C.M."/>
            <person name="Kronmiller B."/>
            <person name="Carlson J."/>
            <person name="Svirskas R."/>
            <person name="Patel S."/>
            <person name="Frise E."/>
            <person name="Wheeler D.A."/>
            <person name="Lewis S.E."/>
            <person name="Rubin G.M."/>
            <person name="Ashburner M."/>
            <person name="Celniker S.E."/>
        </authorList>
    </citation>
    <scope>NUCLEOTIDE SEQUENCE [LARGE SCALE GENOMIC DNA]</scope>
    <source>
        <strain evidence="5">Berkeley</strain>
    </source>
</reference>
<reference evidence="3 5" key="6">
    <citation type="journal article" date="2005" name="PLoS Comput. Biol.">
        <title>Combined evidence annotation of transposable elements in genome sequences.</title>
        <authorList>
            <person name="Quesneville H."/>
            <person name="Bergman C.M."/>
            <person name="Andrieu O."/>
            <person name="Autard D."/>
            <person name="Nouaud D."/>
            <person name="Ashburner M."/>
            <person name="Anxolabehere D."/>
        </authorList>
    </citation>
    <scope>NUCLEOTIDE SEQUENCE [LARGE SCALE GENOMIC DNA]</scope>
    <source>
        <strain evidence="5">Berkeley</strain>
    </source>
</reference>
<dbReference type="SMR" id="Q9VUG6"/>
<feature type="coiled-coil region" evidence="1">
    <location>
        <begin position="122"/>
        <end position="185"/>
    </location>
</feature>
<reference evidence="3 5" key="8">
    <citation type="journal article" date="2007" name="Science">
        <title>Sequence finishing and mapping of Drosophila melanogaster heterochromatin.</title>
        <authorList>
            <person name="Hoskins R.A."/>
            <person name="Carlson J.W."/>
            <person name="Kennedy C."/>
            <person name="Acevedo D."/>
            <person name="Evans-Holm M."/>
            <person name="Frise E."/>
            <person name="Wan K.H."/>
            <person name="Park S."/>
            <person name="Mendez-Lago M."/>
            <person name="Rossi F."/>
            <person name="Villasante A."/>
            <person name="Dimitri P."/>
            <person name="Karpen G.H."/>
            <person name="Celniker S.E."/>
        </authorList>
    </citation>
    <scope>NUCLEOTIDE SEQUENCE [LARGE SCALE GENOMIC DNA]</scope>
    <source>
        <strain evidence="5">Berkeley</strain>
    </source>
</reference>
<dbReference type="VEuPathDB" id="VectorBase:FBgn0036440"/>
<dbReference type="FlyBase" id="FBgn0036440">
    <property type="gene designation" value="CG17177"/>
</dbReference>
<gene>
    <name evidence="3" type="primary">Dmel\CG17177</name>
    <name evidence="3 4" type="ORF">CG17177</name>
    <name evidence="3" type="ORF">Dmel_CG17177</name>
</gene>
<feature type="coiled-coil region" evidence="1">
    <location>
        <begin position="370"/>
        <end position="421"/>
    </location>
</feature>
<reference evidence="3 5" key="2">
    <citation type="journal article" date="2002" name="Genome Biol.">
        <title>Finishing a whole-genome shotgun: release 3 of the Drosophila melanogaster euchromatic genome sequence.</title>
        <authorList>
            <person name="Celniker S.E."/>
            <person name="Wheeler D.A."/>
            <person name="Kronmiller B."/>
            <person name="Carlson J.W."/>
            <person name="Halpern A."/>
            <person name="Patel S."/>
            <person name="Adams M."/>
            <person name="Champe M."/>
            <person name="Dugan S.P."/>
            <person name="Frise E."/>
            <person name="Hodgson A."/>
            <person name="George R.A."/>
            <person name="Hoskins R.A."/>
            <person name="Laverty T."/>
            <person name="Muzny D.M."/>
            <person name="Nelson C.R."/>
            <person name="Pacleb J.M."/>
            <person name="Park S."/>
            <person name="Pfeiffer B.D."/>
            <person name="Richards S."/>
            <person name="Sodergren E.J."/>
            <person name="Svirskas R."/>
            <person name="Tabor P.E."/>
            <person name="Wan K."/>
            <person name="Stapleton M."/>
            <person name="Sutton G.G."/>
            <person name="Venter C."/>
            <person name="Weinstock G."/>
            <person name="Scherer S.E."/>
            <person name="Myers E.W."/>
            <person name="Gibbs R.A."/>
            <person name="Rubin G.M."/>
        </authorList>
    </citation>
    <scope>NUCLEOTIDE SEQUENCE [LARGE SCALE GENOMIC DNA]</scope>
    <source>
        <strain evidence="5">Berkeley</strain>
    </source>
</reference>
<dbReference type="PaxDb" id="7227-FBpp0075454"/>
<dbReference type="EMBL" id="AE014296">
    <property type="protein sequence ID" value="AAF49717.2"/>
    <property type="molecule type" value="Genomic_DNA"/>
</dbReference>
<protein>
    <submittedName>
        <fullName evidence="3">Uncharacterized protein, isoform A</fullName>
    </submittedName>
</protein>
<feature type="coiled-coil region" evidence="1">
    <location>
        <begin position="1170"/>
        <end position="1197"/>
    </location>
</feature>
<dbReference type="InParanoid" id="Q9VUG6"/>
<dbReference type="ExpressionAtlas" id="Q9VUG6">
    <property type="expression patterns" value="baseline and differential"/>
</dbReference>
<reference evidence="3 5" key="1">
    <citation type="journal article" date="2000" name="Science">
        <title>The genome sequence of Drosophila melanogaster.</title>
        <authorList>
            <person name="Adams M.D."/>
            <person name="Celniker S.E."/>
            <person name="Holt R.A."/>
            <person name="Evans C.A."/>
            <person name="Gocayne J.D."/>
            <person name="Amanatides P.G."/>
            <person name="Scherer S.E."/>
            <person name="Li P.W."/>
            <person name="Hoskins R.A."/>
            <person name="Galle R.F."/>
            <person name="George R.A."/>
            <person name="Lewis S.E."/>
            <person name="Richards S."/>
            <person name="Ashburner M."/>
            <person name="Henderson S.N."/>
            <person name="Sutton G.G."/>
            <person name="Wortman J.R."/>
            <person name="Yandell M.D."/>
            <person name="Zhang Q."/>
            <person name="Chen L.X."/>
            <person name="Brandon R.C."/>
            <person name="Rogers Y.H."/>
            <person name="Blazej R.G."/>
            <person name="Champe M."/>
            <person name="Pfeiffer B.D."/>
            <person name="Wan K.H."/>
            <person name="Doyle C."/>
            <person name="Baxter E.G."/>
            <person name="Helt G."/>
            <person name="Nelson C.R."/>
            <person name="Gabor G.L."/>
            <person name="Abril J.F."/>
            <person name="Agbayani A."/>
            <person name="An H.J."/>
            <person name="Andrews-Pfannkoch C."/>
            <person name="Baldwin D."/>
            <person name="Ballew R.M."/>
            <person name="Basu A."/>
            <person name="Baxendale J."/>
            <person name="Bayraktaroglu L."/>
            <person name="Beasley E.M."/>
            <person name="Beeson K.Y."/>
            <person name="Benos P.V."/>
            <person name="Berman B.P."/>
            <person name="Bhandari D."/>
            <person name="Bolshakov S."/>
            <person name="Borkova D."/>
            <person name="Botchan M.R."/>
            <person name="Bouck J."/>
            <person name="Brokstein P."/>
            <person name="Brottier P."/>
            <person name="Burtis K.C."/>
            <person name="Busam D.A."/>
            <person name="Butler H."/>
            <person name="Cadieu E."/>
            <person name="Center A."/>
            <person name="Chandra I."/>
            <person name="Cherry J.M."/>
            <person name="Cawley S."/>
            <person name="Dahlke C."/>
            <person name="Davenport L.B."/>
            <person name="Davies P."/>
            <person name="de Pablos B."/>
            <person name="Delcher A."/>
            <person name="Deng Z."/>
            <person name="Mays A.D."/>
            <person name="Dew I."/>
            <person name="Dietz S.M."/>
            <person name="Dodson K."/>
            <person name="Doup L.E."/>
            <person name="Downes M."/>
            <person name="Dugan-Rocha S."/>
            <person name="Dunkov B.C."/>
            <person name="Dunn P."/>
            <person name="Durbin K.J."/>
            <person name="Evangelista C.C."/>
            <person name="Ferraz C."/>
            <person name="Ferriera S."/>
            <person name="Fleischmann W."/>
            <person name="Fosler C."/>
            <person name="Gabrielian A.E."/>
            <person name="Garg N.S."/>
            <person name="Gelbart W.M."/>
            <person name="Glasser K."/>
            <person name="Glodek A."/>
            <person name="Gong F."/>
            <person name="Gorrell J.H."/>
            <person name="Gu Z."/>
            <person name="Guan P."/>
            <person name="Harris M."/>
            <person name="Harris N.L."/>
            <person name="Harvey D."/>
            <person name="Heiman T.J."/>
            <person name="Hernandez J.R."/>
            <person name="Houck J."/>
            <person name="Hostin D."/>
            <person name="Houston K.A."/>
            <person name="Howland T.J."/>
            <person name="Wei M.H."/>
            <person name="Ibegwam C."/>
            <person name="Jalali M."/>
            <person name="Kalush F."/>
            <person name="Karpen G.H."/>
            <person name="Ke Z."/>
            <person name="Kennison J.A."/>
            <person name="Ketchum K.A."/>
            <person name="Kimmel B.E."/>
            <person name="Kodira C.D."/>
            <person name="Kraft C."/>
            <person name="Kravitz S."/>
            <person name="Kulp D."/>
            <person name="Lai Z."/>
            <person name="Lasko P."/>
            <person name="Lei Y."/>
            <person name="Levitsky A.A."/>
            <person name="Li J."/>
            <person name="Li Z."/>
            <person name="Liang Y."/>
            <person name="Lin X."/>
            <person name="Liu X."/>
            <person name="Mattei B."/>
            <person name="McIntosh T.C."/>
            <person name="McLeod M.P."/>
            <person name="McPherson D."/>
            <person name="Merkulov G."/>
            <person name="Milshina N.V."/>
            <person name="Mobarry C."/>
            <person name="Morris J."/>
            <person name="Moshrefi A."/>
            <person name="Mount S.M."/>
            <person name="Moy M."/>
            <person name="Murphy B."/>
            <person name="Murphy L."/>
            <person name="Muzny D.M."/>
            <person name="Nelson D.L."/>
            <person name="Nelson D.R."/>
            <person name="Nelson K.A."/>
            <person name="Nixon K."/>
            <person name="Nusskern D.R."/>
            <person name="Pacleb J.M."/>
            <person name="Palazzolo M."/>
            <person name="Pittman G.S."/>
            <person name="Pan S."/>
            <person name="Pollard J."/>
            <person name="Puri V."/>
            <person name="Reese M.G."/>
            <person name="Reinert K."/>
            <person name="Remington K."/>
            <person name="Saunders R.D."/>
            <person name="Scheeler F."/>
            <person name="Shen H."/>
            <person name="Shue B.C."/>
            <person name="Siden-Kiamos I."/>
            <person name="Simpson M."/>
            <person name="Skupski M.P."/>
            <person name="Smith T."/>
            <person name="Spier E."/>
            <person name="Spradling A.C."/>
            <person name="Stapleton M."/>
            <person name="Strong R."/>
            <person name="Sun E."/>
            <person name="Svirskas R."/>
            <person name="Tector C."/>
            <person name="Turner R."/>
            <person name="Venter E."/>
            <person name="Wang A.H."/>
            <person name="Wang X."/>
            <person name="Wang Z.Y."/>
            <person name="Wassarman D.A."/>
            <person name="Weinstock G.M."/>
            <person name="Weissenbach J."/>
            <person name="Williams S.M."/>
            <person name="WoodageT"/>
            <person name="Worley K.C."/>
            <person name="Wu D."/>
            <person name="Yang S."/>
            <person name="Yao Q.A."/>
            <person name="Ye J."/>
            <person name="Yeh R.F."/>
            <person name="Zaveri J.S."/>
            <person name="Zhan M."/>
            <person name="Zhang G."/>
            <person name="Zhao Q."/>
            <person name="Zheng L."/>
            <person name="Zheng X.H."/>
            <person name="Zhong F.N."/>
            <person name="Zhong W."/>
            <person name="Zhou X."/>
            <person name="Zhu S."/>
            <person name="Zhu X."/>
            <person name="Smith H.O."/>
            <person name="Gibbs R.A."/>
            <person name="Myers E.W."/>
            <person name="Rubin G.M."/>
            <person name="Venter J.C."/>
        </authorList>
    </citation>
    <scope>NUCLEOTIDE SEQUENCE [LARGE SCALE GENOMIC DNA]</scope>
    <source>
        <strain evidence="5">Berkeley</strain>
    </source>
</reference>
<evidence type="ECO:0000256" key="1">
    <source>
        <dbReference type="SAM" id="Coils"/>
    </source>
</evidence>
<reference evidence="3 5" key="3">
    <citation type="journal article" date="2002" name="Genome Biol.">
        <title>Annotation of the Drosophila melanogaster euchromatic genome: a systematic review.</title>
        <authorList>
            <person name="Misra S."/>
            <person name="Crosby M.A."/>
            <person name="Mungall C.J."/>
            <person name="Matthews B.B."/>
            <person name="Campbell K.S."/>
            <person name="Hradecky P."/>
            <person name="Huang Y."/>
            <person name="Kaminker J.S."/>
            <person name="Millburn G.H."/>
            <person name="Prochnik S.E."/>
            <person name="Smith C.D."/>
            <person name="Tupy J.L."/>
            <person name="Whitfied E.J."/>
            <person name="Bayraktaroglu L."/>
            <person name="Berman B.P."/>
            <person name="Bettencourt B.R."/>
            <person name="Celniker S.E."/>
            <person name="de Grey A.D."/>
            <person name="Drysdale R.A."/>
            <person name="Harris N.L."/>
            <person name="Richter J."/>
            <person name="Russo S."/>
            <person name="Schroeder A.J."/>
            <person name="Shu S.Q."/>
            <person name="Stapleton M."/>
            <person name="Yamada C."/>
            <person name="Ashburner M."/>
            <person name="Gelbart W.M."/>
            <person name="Rubin G.M."/>
            <person name="Lewis S.E."/>
        </authorList>
    </citation>
    <scope>GENOME REANNOTATION</scope>
    <source>
        <strain evidence="5">Berkeley</strain>
    </source>
</reference>
<feature type="region of interest" description="Disordered" evidence="2">
    <location>
        <begin position="624"/>
        <end position="655"/>
    </location>
</feature>
<feature type="region of interest" description="Disordered" evidence="2">
    <location>
        <begin position="669"/>
        <end position="691"/>
    </location>
</feature>
<dbReference type="GeneID" id="39601"/>